<evidence type="ECO:0000256" key="14">
    <source>
        <dbReference type="ARBA" id="ARBA00042865"/>
    </source>
</evidence>
<keyword evidence="13" id="KW-0325">Glycoprotein</keyword>
<evidence type="ECO:0000256" key="5">
    <source>
        <dbReference type="ARBA" id="ARBA00022692"/>
    </source>
</evidence>
<evidence type="ECO:0000256" key="9">
    <source>
        <dbReference type="ARBA" id="ARBA00022989"/>
    </source>
</evidence>
<evidence type="ECO:0000256" key="4">
    <source>
        <dbReference type="ARBA" id="ARBA00022679"/>
    </source>
</evidence>
<dbReference type="KEGG" id="fls:GLV81_17750"/>
<keyword evidence="4" id="KW-0808">Transferase</keyword>
<dbReference type="InterPro" id="IPR043538">
    <property type="entry name" value="XYLT"/>
</dbReference>
<evidence type="ECO:0000256" key="10">
    <source>
        <dbReference type="ARBA" id="ARBA00023034"/>
    </source>
</evidence>
<accession>A0A6I6GBA8</accession>
<dbReference type="AlphaFoldDB" id="A0A6I6GBA8"/>
<evidence type="ECO:0000256" key="8">
    <source>
        <dbReference type="ARBA" id="ARBA00022968"/>
    </source>
</evidence>
<keyword evidence="8" id="KW-0735">Signal-anchor</keyword>
<keyword evidence="7" id="KW-0256">Endoplasmic reticulum</keyword>
<evidence type="ECO:0000256" key="13">
    <source>
        <dbReference type="ARBA" id="ARBA00023180"/>
    </source>
</evidence>
<evidence type="ECO:0000256" key="12">
    <source>
        <dbReference type="ARBA" id="ARBA00023157"/>
    </source>
</evidence>
<keyword evidence="6" id="KW-0479">Metal-binding</keyword>
<dbReference type="EMBL" id="CP046566">
    <property type="protein sequence ID" value="QGW29714.1"/>
    <property type="molecule type" value="Genomic_DNA"/>
</dbReference>
<dbReference type="GO" id="GO:0030158">
    <property type="term" value="F:protein xylosyltransferase activity"/>
    <property type="evidence" value="ECO:0007669"/>
    <property type="project" value="InterPro"/>
</dbReference>
<evidence type="ECO:0000256" key="7">
    <source>
        <dbReference type="ARBA" id="ARBA00022824"/>
    </source>
</evidence>
<keyword evidence="9" id="KW-1133">Transmembrane helix</keyword>
<evidence type="ECO:0000256" key="2">
    <source>
        <dbReference type="ARBA" id="ARBA00004648"/>
    </source>
</evidence>
<protein>
    <recommendedName>
        <fullName evidence="14">Peptide O-xylosyltransferase</fullName>
    </recommendedName>
</protein>
<dbReference type="GO" id="GO:0016020">
    <property type="term" value="C:membrane"/>
    <property type="evidence" value="ECO:0007669"/>
    <property type="project" value="InterPro"/>
</dbReference>
<dbReference type="PANTHER" id="PTHR46025">
    <property type="entry name" value="XYLOSYLTRANSFERASE OXT"/>
    <property type="match status" value="1"/>
</dbReference>
<dbReference type="InterPro" id="IPR003406">
    <property type="entry name" value="Glyco_trans_14"/>
</dbReference>
<sequence length="274" mass="31812">MKHTALILAHRYPRQLNRLVQRLQQLHITPLVHVDAKQRAMTAALEHPYISCYKVNWGGYSTVAAFELLLKNAVAQRADYYSLISGQCYPLMSRHSMEATLSSGLNYLEYYALPFANWSGHGGLDRYAYLHFPDLPYPRLRDYLRQAQIRLGYRRQWPTGIQPYGGSDWFTITHTAAEYLLLQMPKWKRFFRYTLLPSEAMVHTILLNSPLAHTVANNNLRMIEWHRGPEHPRTWRHEDLPLLLQSGKCFGRKFEAVQDMSLLDAIDKAVDKAA</sequence>
<evidence type="ECO:0000256" key="6">
    <source>
        <dbReference type="ARBA" id="ARBA00022723"/>
    </source>
</evidence>
<dbReference type="GO" id="GO:0046872">
    <property type="term" value="F:metal ion binding"/>
    <property type="evidence" value="ECO:0007669"/>
    <property type="project" value="UniProtKB-KW"/>
</dbReference>
<keyword evidence="16" id="KW-1185">Reference proteome</keyword>
<evidence type="ECO:0000256" key="11">
    <source>
        <dbReference type="ARBA" id="ARBA00023136"/>
    </source>
</evidence>
<keyword evidence="5" id="KW-0812">Transmembrane</keyword>
<keyword evidence="10" id="KW-0333">Golgi apparatus</keyword>
<dbReference type="RefSeq" id="WP_157480180.1">
    <property type="nucleotide sequence ID" value="NZ_CP046566.1"/>
</dbReference>
<keyword evidence="3" id="KW-0328">Glycosyltransferase</keyword>
<dbReference type="Pfam" id="PF02485">
    <property type="entry name" value="Branch"/>
    <property type="match status" value="1"/>
</dbReference>
<keyword evidence="12" id="KW-1015">Disulfide bond</keyword>
<evidence type="ECO:0000313" key="16">
    <source>
        <dbReference type="Proteomes" id="UP000426027"/>
    </source>
</evidence>
<reference evidence="15 16" key="1">
    <citation type="submission" date="2019-11" db="EMBL/GenBank/DDBJ databases">
        <authorList>
            <person name="Im W.T."/>
        </authorList>
    </citation>
    <scope>NUCLEOTIDE SEQUENCE [LARGE SCALE GENOMIC DNA]</scope>
    <source>
        <strain evidence="15 16">SB-02</strain>
    </source>
</reference>
<keyword evidence="11" id="KW-0472">Membrane</keyword>
<comment type="subcellular location">
    <subcellularLocation>
        <location evidence="2">Endoplasmic reticulum membrane</location>
        <topology evidence="2">Single-pass type II membrane protein</topology>
    </subcellularLocation>
    <subcellularLocation>
        <location evidence="1">Golgi apparatus membrane</location>
        <topology evidence="1">Single-pass type II membrane protein</topology>
    </subcellularLocation>
</comment>
<proteinExistence type="predicted"/>
<evidence type="ECO:0000256" key="3">
    <source>
        <dbReference type="ARBA" id="ARBA00022676"/>
    </source>
</evidence>
<evidence type="ECO:0000256" key="1">
    <source>
        <dbReference type="ARBA" id="ARBA00004323"/>
    </source>
</evidence>
<gene>
    <name evidence="15" type="ORF">GLV81_17750</name>
</gene>
<dbReference type="GO" id="GO:0015012">
    <property type="term" value="P:heparan sulfate proteoglycan biosynthetic process"/>
    <property type="evidence" value="ECO:0007669"/>
    <property type="project" value="TreeGrafter"/>
</dbReference>
<dbReference type="Proteomes" id="UP000426027">
    <property type="component" value="Chromosome"/>
</dbReference>
<organism evidence="15 16">
    <name type="scientific">Phnomibacter ginsenosidimutans</name>
    <dbReference type="NCBI Taxonomy" id="2676868"/>
    <lineage>
        <taxon>Bacteria</taxon>
        <taxon>Pseudomonadati</taxon>
        <taxon>Bacteroidota</taxon>
        <taxon>Chitinophagia</taxon>
        <taxon>Chitinophagales</taxon>
        <taxon>Chitinophagaceae</taxon>
        <taxon>Phnomibacter</taxon>
    </lineage>
</organism>
<dbReference type="PANTHER" id="PTHR46025:SF3">
    <property type="entry name" value="XYLOSYLTRANSFERASE OXT"/>
    <property type="match status" value="1"/>
</dbReference>
<evidence type="ECO:0000313" key="15">
    <source>
        <dbReference type="EMBL" id="QGW29714.1"/>
    </source>
</evidence>
<dbReference type="GO" id="GO:0050650">
    <property type="term" value="P:chondroitin sulfate proteoglycan biosynthetic process"/>
    <property type="evidence" value="ECO:0007669"/>
    <property type="project" value="TreeGrafter"/>
</dbReference>
<name>A0A6I6GBA8_9BACT</name>